<reference evidence="2 5" key="2">
    <citation type="submission" date="2017-12" db="EMBL/GenBank/DDBJ databases">
        <title>Bifidobacterium longum APC/DPC strains.</title>
        <authorList>
            <person name="Arboleya S."/>
        </authorList>
    </citation>
    <scope>NUCLEOTIDE SEQUENCE [LARGE SCALE GENOMIC DNA]</scope>
    <source>
        <strain evidence="2 5">APC1503</strain>
    </source>
</reference>
<evidence type="ECO:0000313" key="4">
    <source>
        <dbReference type="EMBL" id="RGW62952.1"/>
    </source>
</evidence>
<evidence type="ECO:0000313" key="6">
    <source>
        <dbReference type="Proteomes" id="UP000257074"/>
    </source>
</evidence>
<proteinExistence type="predicted"/>
<feature type="compositionally biased region" description="Acidic residues" evidence="1">
    <location>
        <begin position="50"/>
        <end position="60"/>
    </location>
</feature>
<dbReference type="EMBL" id="PJDT01000031">
    <property type="protein sequence ID" value="PKC86893.1"/>
    <property type="molecule type" value="Genomic_DNA"/>
</dbReference>
<dbReference type="RefSeq" id="WP_007055829.1">
    <property type="nucleotide sequence ID" value="NZ_CP084013.1"/>
</dbReference>
<comment type="caution">
    <text evidence="4">The sequence shown here is derived from an EMBL/GenBank/DDBJ whole genome shotgun (WGS) entry which is preliminary data.</text>
</comment>
<gene>
    <name evidence="2" type="ORF">APC1503_2050</name>
    <name evidence="3" type="ORF">CE169_02730</name>
    <name evidence="4" type="ORF">DWV59_11120</name>
</gene>
<reference evidence="4 7" key="3">
    <citation type="submission" date="2018-08" db="EMBL/GenBank/DDBJ databases">
        <title>A genome reference for cultivated species of the human gut microbiota.</title>
        <authorList>
            <person name="Zou Y."/>
            <person name="Xue W."/>
            <person name="Luo G."/>
        </authorList>
    </citation>
    <scope>NUCLEOTIDE SEQUENCE [LARGE SCALE GENOMIC DNA]</scope>
    <source>
        <strain evidence="4 7">AF11-12</strain>
    </source>
</reference>
<dbReference type="EMBL" id="QSAR01000020">
    <property type="protein sequence ID" value="RGW62952.1"/>
    <property type="molecule type" value="Genomic_DNA"/>
</dbReference>
<dbReference type="Proteomes" id="UP000257074">
    <property type="component" value="Unassembled WGS sequence"/>
</dbReference>
<evidence type="ECO:0000256" key="1">
    <source>
        <dbReference type="SAM" id="MobiDB-lite"/>
    </source>
</evidence>
<sequence length="222" mass="24248">MADFPWNNNFGTPTPAPAPVDDSKPVNEAGQADDSENWSASGEDSQPDVQPEETDSVDETTPDREEETSVKGAKTTRRKTAKKNSSFPHLEAASYAKIKDMLDVLSDDRTANIAKILCETSKTDAPVLLEVLTETKTRKRVAEFSKFVKELAGAQPSDLKMRLAFAFMEDKTLSKTLFAVLNAAEPDRGFGRASGEPMKDVNAVAEHWGDGVDLSVVEKLKI</sequence>
<name>A0A2N0T7C3_BIFLN</name>
<feature type="compositionally biased region" description="Polar residues" evidence="1">
    <location>
        <begin position="1"/>
        <end position="12"/>
    </location>
</feature>
<reference evidence="3 6" key="1">
    <citation type="journal article" date="2017" name="Anaerobe">
        <title>Quantification, isolation and characterization of Bifidobacterium from the vaginal microbiomes of reproductive aged women.</title>
        <authorList>
            <person name="Freitas A.C."/>
            <person name="Hill J.E."/>
        </authorList>
    </citation>
    <scope>NUCLEOTIDE SEQUENCE [LARGE SCALE GENOMIC DNA]</scope>
    <source>
        <strain evidence="3 6">N6D05</strain>
    </source>
</reference>
<dbReference type="Proteomes" id="UP000232654">
    <property type="component" value="Unassembled WGS sequence"/>
</dbReference>
<evidence type="ECO:0000313" key="3">
    <source>
        <dbReference type="EMBL" id="RDX10002.1"/>
    </source>
</evidence>
<feature type="region of interest" description="Disordered" evidence="1">
    <location>
        <begin position="1"/>
        <end position="86"/>
    </location>
</feature>
<evidence type="ECO:0000313" key="7">
    <source>
        <dbReference type="Proteomes" id="UP000265775"/>
    </source>
</evidence>
<protein>
    <submittedName>
        <fullName evidence="4">Uncharacterized protein</fullName>
    </submittedName>
</protein>
<accession>A0A2N0T7C3</accession>
<evidence type="ECO:0000313" key="2">
    <source>
        <dbReference type="EMBL" id="PKC86893.1"/>
    </source>
</evidence>
<dbReference type="EMBL" id="NJNR01000010">
    <property type="protein sequence ID" value="RDX10002.1"/>
    <property type="molecule type" value="Genomic_DNA"/>
</dbReference>
<feature type="compositionally biased region" description="Polar residues" evidence="1">
    <location>
        <begin position="37"/>
        <end position="48"/>
    </location>
</feature>
<evidence type="ECO:0000313" key="5">
    <source>
        <dbReference type="Proteomes" id="UP000232654"/>
    </source>
</evidence>
<dbReference type="Proteomes" id="UP000265775">
    <property type="component" value="Unassembled WGS sequence"/>
</dbReference>
<organism evidence="4 7">
    <name type="scientific">Bifidobacterium longum</name>
    <dbReference type="NCBI Taxonomy" id="216816"/>
    <lineage>
        <taxon>Bacteria</taxon>
        <taxon>Bacillati</taxon>
        <taxon>Actinomycetota</taxon>
        <taxon>Actinomycetes</taxon>
        <taxon>Bifidobacteriales</taxon>
        <taxon>Bifidobacteriaceae</taxon>
        <taxon>Bifidobacterium</taxon>
    </lineage>
</organism>
<dbReference type="AlphaFoldDB" id="A0A2N0T7C3"/>